<gene>
    <name evidence="1" type="ORF">CBM2586_A10867</name>
</gene>
<name>A0A375BBD1_9BURK</name>
<sequence>MACHAARNLEKYLSVSALVCTFRLFCRYRSPPLFLCDGCPGSAAPCHCHHNNNPRCLPPSCWSRTSA</sequence>
<reference evidence="1" key="1">
    <citation type="submission" date="2018-01" db="EMBL/GenBank/DDBJ databases">
        <authorList>
            <person name="Clerissi C."/>
        </authorList>
    </citation>
    <scope>NUCLEOTIDE SEQUENCE</scope>
    <source>
        <strain evidence="1">Cupriavidus taiwanensis LMG 19430</strain>
    </source>
</reference>
<dbReference type="EMBL" id="OFSN01000001">
    <property type="protein sequence ID" value="SOY41012.1"/>
    <property type="molecule type" value="Genomic_DNA"/>
</dbReference>
<proteinExistence type="predicted"/>
<dbReference type="Proteomes" id="UP000257016">
    <property type="component" value="Unassembled WGS sequence"/>
</dbReference>
<accession>A0A375BBD1</accession>
<dbReference type="AlphaFoldDB" id="A0A375BBD1"/>
<comment type="caution">
    <text evidence="1">The sequence shown here is derived from an EMBL/GenBank/DDBJ whole genome shotgun (WGS) entry which is preliminary data.</text>
</comment>
<organism evidence="1">
    <name type="scientific">Cupriavidus taiwanensis</name>
    <dbReference type="NCBI Taxonomy" id="164546"/>
    <lineage>
        <taxon>Bacteria</taxon>
        <taxon>Pseudomonadati</taxon>
        <taxon>Pseudomonadota</taxon>
        <taxon>Betaproteobacteria</taxon>
        <taxon>Burkholderiales</taxon>
        <taxon>Burkholderiaceae</taxon>
        <taxon>Cupriavidus</taxon>
    </lineage>
</organism>
<protein>
    <submittedName>
        <fullName evidence="1">Uncharacterized protein</fullName>
    </submittedName>
</protein>
<evidence type="ECO:0000313" key="1">
    <source>
        <dbReference type="EMBL" id="SOY41012.1"/>
    </source>
</evidence>